<organism evidence="4 5">
    <name type="scientific">Pseudahrensia aquimaris</name>
    <dbReference type="NCBI Taxonomy" id="744461"/>
    <lineage>
        <taxon>Bacteria</taxon>
        <taxon>Pseudomonadati</taxon>
        <taxon>Pseudomonadota</taxon>
        <taxon>Alphaproteobacteria</taxon>
        <taxon>Hyphomicrobiales</taxon>
        <taxon>Ahrensiaceae</taxon>
        <taxon>Pseudahrensia</taxon>
    </lineage>
</organism>
<evidence type="ECO:0000313" key="5">
    <source>
        <dbReference type="Proteomes" id="UP001597101"/>
    </source>
</evidence>
<dbReference type="InterPro" id="IPR038404">
    <property type="entry name" value="TRAP_DctP_sf"/>
</dbReference>
<accession>A0ABW3FBD6</accession>
<comment type="caution">
    <text evidence="4">The sequence shown here is derived from an EMBL/GenBank/DDBJ whole genome shotgun (WGS) entry which is preliminary data.</text>
</comment>
<dbReference type="InterPro" id="IPR028978">
    <property type="entry name" value="Chorismate_lyase_/UTRA_dom_sf"/>
</dbReference>
<protein>
    <submittedName>
        <fullName evidence="4">TRAP transporter substrate-binding protein DctP</fullName>
    </submittedName>
</protein>
<dbReference type="EMBL" id="JBHTJV010000002">
    <property type="protein sequence ID" value="MFD0915199.1"/>
    <property type="molecule type" value="Genomic_DNA"/>
</dbReference>
<dbReference type="PANTHER" id="PTHR33376:SF7">
    <property type="entry name" value="C4-DICARBOXYLATE-BINDING PROTEIN DCTB"/>
    <property type="match status" value="1"/>
</dbReference>
<dbReference type="Pfam" id="PF03480">
    <property type="entry name" value="DctP"/>
    <property type="match status" value="1"/>
</dbReference>
<keyword evidence="5" id="KW-1185">Reference proteome</keyword>
<reference evidence="5" key="1">
    <citation type="journal article" date="2019" name="Int. J. Syst. Evol. Microbiol.">
        <title>The Global Catalogue of Microorganisms (GCM) 10K type strain sequencing project: providing services to taxonomists for standard genome sequencing and annotation.</title>
        <authorList>
            <consortium name="The Broad Institute Genomics Platform"/>
            <consortium name="The Broad Institute Genome Sequencing Center for Infectious Disease"/>
            <person name="Wu L."/>
            <person name="Ma J."/>
        </authorList>
    </citation>
    <scope>NUCLEOTIDE SEQUENCE [LARGE SCALE GENOMIC DNA]</scope>
    <source>
        <strain evidence="5">CCUG 60023</strain>
    </source>
</reference>
<dbReference type="CDD" id="cd13603">
    <property type="entry name" value="PBP2_TRAP_Siap_TeaA_like"/>
    <property type="match status" value="1"/>
</dbReference>
<dbReference type="Proteomes" id="UP001597101">
    <property type="component" value="Unassembled WGS sequence"/>
</dbReference>
<evidence type="ECO:0000256" key="2">
    <source>
        <dbReference type="ARBA" id="ARBA00022448"/>
    </source>
</evidence>
<keyword evidence="3" id="KW-0732">Signal</keyword>
<sequence>MPDSRVLSCKLDATHTDAATALGLAKGTEAINISRQRLIEDEVQLLEDIWLPATRFKKLLDRDQASFGPLLYPLYESECGATIVHASETFFVRRAMKAGLQDQIVQRVESKAGIDVLGVYENGFRHVINSKGPIKVPADMKGMKIRVSGGKFRQDVFASLGAVPTKVSWGETFAAMQTGVVDGAEAAAYGFYGKKMYEVQKNLSLTNHVYTPSFLLGSQDFMKSLTEEQRKVFEEVGAEITEAAYDEAAQLETKYLEDMKSKLAVNETDGAAFQKATEGVSKSYIDKNGDDFLKIIDATRSAS</sequence>
<gene>
    <name evidence="4" type="primary">dctP</name>
    <name evidence="4" type="ORF">ACFQ14_02145</name>
</gene>
<dbReference type="RefSeq" id="WP_377211049.1">
    <property type="nucleotide sequence ID" value="NZ_JBHTJV010000002.1"/>
</dbReference>
<name>A0ABW3FBD6_9HYPH</name>
<dbReference type="SUPFAM" id="SSF64288">
    <property type="entry name" value="Chorismate lyase-like"/>
    <property type="match status" value="1"/>
</dbReference>
<dbReference type="Gene3D" id="3.40.190.170">
    <property type="entry name" value="Bacterial extracellular solute-binding protein, family 7"/>
    <property type="match status" value="1"/>
</dbReference>
<comment type="similarity">
    <text evidence="1">Belongs to the bacterial solute-binding protein 7 family.</text>
</comment>
<evidence type="ECO:0000256" key="1">
    <source>
        <dbReference type="ARBA" id="ARBA00009023"/>
    </source>
</evidence>
<proteinExistence type="inferred from homology"/>
<keyword evidence="2" id="KW-0813">Transport</keyword>
<dbReference type="NCBIfam" id="NF037995">
    <property type="entry name" value="TRAP_S1"/>
    <property type="match status" value="1"/>
</dbReference>
<evidence type="ECO:0000256" key="3">
    <source>
        <dbReference type="ARBA" id="ARBA00022729"/>
    </source>
</evidence>
<dbReference type="PANTHER" id="PTHR33376">
    <property type="match status" value="1"/>
</dbReference>
<dbReference type="InterPro" id="IPR018389">
    <property type="entry name" value="DctP_fam"/>
</dbReference>
<evidence type="ECO:0000313" key="4">
    <source>
        <dbReference type="EMBL" id="MFD0915199.1"/>
    </source>
</evidence>